<comment type="caution">
    <text evidence="1">The sequence shown here is derived from an EMBL/GenBank/DDBJ whole genome shotgun (WGS) entry which is preliminary data.</text>
</comment>
<accession>A0A8T0R2A7</accession>
<keyword evidence="2" id="KW-1185">Reference proteome</keyword>
<organism evidence="1 2">
    <name type="scientific">Panicum virgatum</name>
    <name type="common">Blackwell switchgrass</name>
    <dbReference type="NCBI Taxonomy" id="38727"/>
    <lineage>
        <taxon>Eukaryota</taxon>
        <taxon>Viridiplantae</taxon>
        <taxon>Streptophyta</taxon>
        <taxon>Embryophyta</taxon>
        <taxon>Tracheophyta</taxon>
        <taxon>Spermatophyta</taxon>
        <taxon>Magnoliopsida</taxon>
        <taxon>Liliopsida</taxon>
        <taxon>Poales</taxon>
        <taxon>Poaceae</taxon>
        <taxon>PACMAD clade</taxon>
        <taxon>Panicoideae</taxon>
        <taxon>Panicodae</taxon>
        <taxon>Paniceae</taxon>
        <taxon>Panicinae</taxon>
        <taxon>Panicum</taxon>
        <taxon>Panicum sect. Hiantes</taxon>
    </lineage>
</organism>
<protein>
    <submittedName>
        <fullName evidence="1">Uncharacterized protein</fullName>
    </submittedName>
</protein>
<dbReference type="EMBL" id="CM029048">
    <property type="protein sequence ID" value="KAG2579229.1"/>
    <property type="molecule type" value="Genomic_DNA"/>
</dbReference>
<reference evidence="1" key="1">
    <citation type="submission" date="2020-05" db="EMBL/GenBank/DDBJ databases">
        <title>WGS assembly of Panicum virgatum.</title>
        <authorList>
            <person name="Lovell J.T."/>
            <person name="Jenkins J."/>
            <person name="Shu S."/>
            <person name="Juenger T.E."/>
            <person name="Schmutz J."/>
        </authorList>
    </citation>
    <scope>NUCLEOTIDE SEQUENCE</scope>
    <source>
        <strain evidence="1">AP13</strain>
    </source>
</reference>
<name>A0A8T0R2A7_PANVG</name>
<dbReference type="AlphaFoldDB" id="A0A8T0R2A7"/>
<proteinExistence type="predicted"/>
<evidence type="ECO:0000313" key="1">
    <source>
        <dbReference type="EMBL" id="KAG2579229.1"/>
    </source>
</evidence>
<gene>
    <name evidence="1" type="ORF">PVAP13_6NG245700</name>
</gene>
<dbReference type="Proteomes" id="UP000823388">
    <property type="component" value="Chromosome 6N"/>
</dbReference>
<sequence length="135" mass="15655">MSMFSNENKYIFNENKYNCMPAPPPRRRLPRHRRVAQAVQALVQGAPRPPQAVFCWQIDKQLQNLKEEVAVQDAKHCKMRTSRPALKPNNSLVLANFAQFLYLVQNDHDRYPAGKENCVRSNTKSGKLLWFAFPK</sequence>
<evidence type="ECO:0000313" key="2">
    <source>
        <dbReference type="Proteomes" id="UP000823388"/>
    </source>
</evidence>